<organism evidence="1">
    <name type="scientific">marine metagenome</name>
    <dbReference type="NCBI Taxonomy" id="408172"/>
    <lineage>
        <taxon>unclassified sequences</taxon>
        <taxon>metagenomes</taxon>
        <taxon>ecological metagenomes</taxon>
    </lineage>
</organism>
<dbReference type="AlphaFoldDB" id="A0A382FZF4"/>
<feature type="non-terminal residue" evidence="1">
    <location>
        <position position="1"/>
    </location>
</feature>
<accession>A0A382FZF4</accession>
<proteinExistence type="predicted"/>
<evidence type="ECO:0000313" key="1">
    <source>
        <dbReference type="EMBL" id="SVB67663.1"/>
    </source>
</evidence>
<reference evidence="1" key="1">
    <citation type="submission" date="2018-05" db="EMBL/GenBank/DDBJ databases">
        <authorList>
            <person name="Lanie J.A."/>
            <person name="Ng W.-L."/>
            <person name="Kazmierczak K.M."/>
            <person name="Andrzejewski T.M."/>
            <person name="Davidsen T.M."/>
            <person name="Wayne K.J."/>
            <person name="Tettelin H."/>
            <person name="Glass J.I."/>
            <person name="Rusch D."/>
            <person name="Podicherti R."/>
            <person name="Tsui H.-C.T."/>
            <person name="Winkler M.E."/>
        </authorList>
    </citation>
    <scope>NUCLEOTIDE SEQUENCE</scope>
</reference>
<name>A0A382FZF4_9ZZZZ</name>
<sequence>VLEDIKVYRSVYTCIRAACGVMVAGQPIMTDCFGFVSLFEISIPETLGIGSGIRPSI</sequence>
<dbReference type="EMBL" id="UINC01052388">
    <property type="protein sequence ID" value="SVB67663.1"/>
    <property type="molecule type" value="Genomic_DNA"/>
</dbReference>
<protein>
    <submittedName>
        <fullName evidence="1">Uncharacterized protein</fullName>
    </submittedName>
</protein>
<gene>
    <name evidence="1" type="ORF">METZ01_LOCUS220517</name>
</gene>